<dbReference type="InterPro" id="IPR011075">
    <property type="entry name" value="TetR_C"/>
</dbReference>
<protein>
    <submittedName>
        <fullName evidence="6">TetR family transcriptional regulator</fullName>
    </submittedName>
</protein>
<feature type="domain" description="HTH tetR-type" evidence="5">
    <location>
        <begin position="6"/>
        <end position="66"/>
    </location>
</feature>
<gene>
    <name evidence="6" type="ORF">Acy02nite_38850</name>
</gene>
<dbReference type="InterPro" id="IPR036271">
    <property type="entry name" value="Tet_transcr_reg_TetR-rel_C_sf"/>
</dbReference>
<evidence type="ECO:0000256" key="1">
    <source>
        <dbReference type="ARBA" id="ARBA00023015"/>
    </source>
</evidence>
<dbReference type="Proteomes" id="UP000619479">
    <property type="component" value="Unassembled WGS sequence"/>
</dbReference>
<sequence>MGRKATWTEPELLRTVMAVFRRKGFAHTSVRDLEEASGLHPGSIYKAYGNKEGLFTAALAAYNEQVAAERVRTHLDETDPPLRGLHAYFLSTFDGDEEANPGCLLTNTAVEAPALAGVGRDGVTAGLELIEAGFRRVLERAVAAGELAADTPAGQLAGELLALYQGVLVLVRFGTAPAKLAGIVTHALPALLSTHIHEKSDS</sequence>
<evidence type="ECO:0000256" key="2">
    <source>
        <dbReference type="ARBA" id="ARBA00023125"/>
    </source>
</evidence>
<evidence type="ECO:0000256" key="3">
    <source>
        <dbReference type="ARBA" id="ARBA00023163"/>
    </source>
</evidence>
<reference evidence="6" key="1">
    <citation type="submission" date="2021-01" db="EMBL/GenBank/DDBJ databases">
        <title>Whole genome shotgun sequence of Actinoplanes cyaneus NBRC 14990.</title>
        <authorList>
            <person name="Komaki H."/>
            <person name="Tamura T."/>
        </authorList>
    </citation>
    <scope>NUCLEOTIDE SEQUENCE</scope>
    <source>
        <strain evidence="6">NBRC 14990</strain>
    </source>
</reference>
<proteinExistence type="predicted"/>
<dbReference type="AlphaFoldDB" id="A0A919M817"/>
<keyword evidence="1" id="KW-0805">Transcription regulation</keyword>
<dbReference type="PANTHER" id="PTHR47506:SF1">
    <property type="entry name" value="HTH-TYPE TRANSCRIPTIONAL REGULATOR YJDC"/>
    <property type="match status" value="1"/>
</dbReference>
<dbReference type="Pfam" id="PF00440">
    <property type="entry name" value="TetR_N"/>
    <property type="match status" value="1"/>
</dbReference>
<evidence type="ECO:0000256" key="4">
    <source>
        <dbReference type="PROSITE-ProRule" id="PRU00335"/>
    </source>
</evidence>
<dbReference type="Gene3D" id="1.10.10.60">
    <property type="entry name" value="Homeodomain-like"/>
    <property type="match status" value="1"/>
</dbReference>
<dbReference type="RefSeq" id="WP_203742389.1">
    <property type="nucleotide sequence ID" value="NZ_BAAAUC010000012.1"/>
</dbReference>
<organism evidence="6 7">
    <name type="scientific">Actinoplanes cyaneus</name>
    <dbReference type="NCBI Taxonomy" id="52696"/>
    <lineage>
        <taxon>Bacteria</taxon>
        <taxon>Bacillati</taxon>
        <taxon>Actinomycetota</taxon>
        <taxon>Actinomycetes</taxon>
        <taxon>Micromonosporales</taxon>
        <taxon>Micromonosporaceae</taxon>
        <taxon>Actinoplanes</taxon>
    </lineage>
</organism>
<evidence type="ECO:0000313" key="6">
    <source>
        <dbReference type="EMBL" id="GID66004.1"/>
    </source>
</evidence>
<comment type="caution">
    <text evidence="6">The sequence shown here is derived from an EMBL/GenBank/DDBJ whole genome shotgun (WGS) entry which is preliminary data.</text>
</comment>
<dbReference type="PANTHER" id="PTHR47506">
    <property type="entry name" value="TRANSCRIPTIONAL REGULATORY PROTEIN"/>
    <property type="match status" value="1"/>
</dbReference>
<dbReference type="GO" id="GO:0003677">
    <property type="term" value="F:DNA binding"/>
    <property type="evidence" value="ECO:0007669"/>
    <property type="project" value="UniProtKB-UniRule"/>
</dbReference>
<dbReference type="InterPro" id="IPR001647">
    <property type="entry name" value="HTH_TetR"/>
</dbReference>
<dbReference type="InterPro" id="IPR009057">
    <property type="entry name" value="Homeodomain-like_sf"/>
</dbReference>
<accession>A0A919M817</accession>
<keyword evidence="7" id="KW-1185">Reference proteome</keyword>
<dbReference type="EMBL" id="BOMH01000028">
    <property type="protein sequence ID" value="GID66004.1"/>
    <property type="molecule type" value="Genomic_DNA"/>
</dbReference>
<dbReference type="SUPFAM" id="SSF46689">
    <property type="entry name" value="Homeodomain-like"/>
    <property type="match status" value="1"/>
</dbReference>
<dbReference type="PROSITE" id="PS50977">
    <property type="entry name" value="HTH_TETR_2"/>
    <property type="match status" value="1"/>
</dbReference>
<evidence type="ECO:0000313" key="7">
    <source>
        <dbReference type="Proteomes" id="UP000619479"/>
    </source>
</evidence>
<keyword evidence="2 4" id="KW-0238">DNA-binding</keyword>
<dbReference type="SUPFAM" id="SSF48498">
    <property type="entry name" value="Tetracyclin repressor-like, C-terminal domain"/>
    <property type="match status" value="1"/>
</dbReference>
<evidence type="ECO:0000259" key="5">
    <source>
        <dbReference type="PROSITE" id="PS50977"/>
    </source>
</evidence>
<keyword evidence="3" id="KW-0804">Transcription</keyword>
<dbReference type="Gene3D" id="1.10.357.10">
    <property type="entry name" value="Tetracycline Repressor, domain 2"/>
    <property type="match status" value="1"/>
</dbReference>
<name>A0A919M817_9ACTN</name>
<feature type="DNA-binding region" description="H-T-H motif" evidence="4">
    <location>
        <begin position="29"/>
        <end position="48"/>
    </location>
</feature>
<dbReference type="Pfam" id="PF16925">
    <property type="entry name" value="TetR_C_13"/>
    <property type="match status" value="1"/>
</dbReference>